<organism evidence="8 9">
    <name type="scientific">Cryphonectria parasitica (strain ATCC 38755 / EP155)</name>
    <dbReference type="NCBI Taxonomy" id="660469"/>
    <lineage>
        <taxon>Eukaryota</taxon>
        <taxon>Fungi</taxon>
        <taxon>Dikarya</taxon>
        <taxon>Ascomycota</taxon>
        <taxon>Pezizomycotina</taxon>
        <taxon>Sordariomycetes</taxon>
        <taxon>Sordariomycetidae</taxon>
        <taxon>Diaporthales</taxon>
        <taxon>Cryphonectriaceae</taxon>
        <taxon>Cryphonectria-Endothia species complex</taxon>
        <taxon>Cryphonectria</taxon>
    </lineage>
</organism>
<dbReference type="EMBL" id="MU032346">
    <property type="protein sequence ID" value="KAF3767568.1"/>
    <property type="molecule type" value="Genomic_DNA"/>
</dbReference>
<dbReference type="GO" id="GO:0022857">
    <property type="term" value="F:transmembrane transporter activity"/>
    <property type="evidence" value="ECO:0007669"/>
    <property type="project" value="InterPro"/>
</dbReference>
<evidence type="ECO:0000256" key="6">
    <source>
        <dbReference type="SAM" id="Phobius"/>
    </source>
</evidence>
<protein>
    <submittedName>
        <fullName evidence="8">MFS general substrate transporter</fullName>
    </submittedName>
</protein>
<evidence type="ECO:0000256" key="2">
    <source>
        <dbReference type="ARBA" id="ARBA00022692"/>
    </source>
</evidence>
<evidence type="ECO:0000256" key="1">
    <source>
        <dbReference type="ARBA" id="ARBA00004141"/>
    </source>
</evidence>
<proteinExistence type="predicted"/>
<feature type="region of interest" description="Disordered" evidence="5">
    <location>
        <begin position="19"/>
        <end position="38"/>
    </location>
</feature>
<reference evidence="8" key="1">
    <citation type="journal article" date="2020" name="Phytopathology">
        <title>Genome sequence of the chestnut blight fungus Cryphonectria parasitica EP155: A fundamental resource for an archetypical invasive plant pathogen.</title>
        <authorList>
            <person name="Crouch J.A."/>
            <person name="Dawe A."/>
            <person name="Aerts A."/>
            <person name="Barry K."/>
            <person name="Churchill A.C.L."/>
            <person name="Grimwood J."/>
            <person name="Hillman B."/>
            <person name="Milgroom M.G."/>
            <person name="Pangilinan J."/>
            <person name="Smith M."/>
            <person name="Salamov A."/>
            <person name="Schmutz J."/>
            <person name="Yadav J."/>
            <person name="Grigoriev I.V."/>
            <person name="Nuss D."/>
        </authorList>
    </citation>
    <scope>NUCLEOTIDE SEQUENCE</scope>
    <source>
        <strain evidence="8">EP155</strain>
    </source>
</reference>
<dbReference type="InterPro" id="IPR011701">
    <property type="entry name" value="MFS"/>
</dbReference>
<dbReference type="PROSITE" id="PS50850">
    <property type="entry name" value="MFS"/>
    <property type="match status" value="1"/>
</dbReference>
<comment type="caution">
    <text evidence="8">The sequence shown here is derived from an EMBL/GenBank/DDBJ whole genome shotgun (WGS) entry which is preliminary data.</text>
</comment>
<keyword evidence="9" id="KW-1185">Reference proteome</keyword>
<keyword evidence="2 6" id="KW-0812">Transmembrane</keyword>
<feature type="transmembrane region" description="Helical" evidence="6">
    <location>
        <begin position="252"/>
        <end position="274"/>
    </location>
</feature>
<evidence type="ECO:0000313" key="9">
    <source>
        <dbReference type="Proteomes" id="UP000803844"/>
    </source>
</evidence>
<evidence type="ECO:0000256" key="3">
    <source>
        <dbReference type="ARBA" id="ARBA00022989"/>
    </source>
</evidence>
<dbReference type="GeneID" id="63834067"/>
<gene>
    <name evidence="8" type="ORF">M406DRAFT_254104</name>
</gene>
<evidence type="ECO:0000256" key="4">
    <source>
        <dbReference type="ARBA" id="ARBA00023136"/>
    </source>
</evidence>
<feature type="transmembrane region" description="Helical" evidence="6">
    <location>
        <begin position="56"/>
        <end position="75"/>
    </location>
</feature>
<dbReference type="Pfam" id="PF07690">
    <property type="entry name" value="MFS_1"/>
    <property type="match status" value="1"/>
</dbReference>
<dbReference type="GO" id="GO:0016020">
    <property type="term" value="C:membrane"/>
    <property type="evidence" value="ECO:0007669"/>
    <property type="project" value="UniProtKB-SubCell"/>
</dbReference>
<dbReference type="SUPFAM" id="SSF103473">
    <property type="entry name" value="MFS general substrate transporter"/>
    <property type="match status" value="1"/>
</dbReference>
<evidence type="ECO:0000259" key="7">
    <source>
        <dbReference type="PROSITE" id="PS50850"/>
    </source>
</evidence>
<evidence type="ECO:0000256" key="5">
    <source>
        <dbReference type="SAM" id="MobiDB-lite"/>
    </source>
</evidence>
<feature type="transmembrane region" description="Helical" evidence="6">
    <location>
        <begin position="525"/>
        <end position="544"/>
    </location>
</feature>
<feature type="domain" description="Major facilitator superfamily (MFS) profile" evidence="7">
    <location>
        <begin position="57"/>
        <end position="553"/>
    </location>
</feature>
<dbReference type="Proteomes" id="UP000803844">
    <property type="component" value="Unassembled WGS sequence"/>
</dbReference>
<feature type="transmembrane region" description="Helical" evidence="6">
    <location>
        <begin position="157"/>
        <end position="178"/>
    </location>
</feature>
<sequence>MPDETTGLLGAGTRNHRYDAAAVGSEDPDTGASSRKDSWDGYKEYEHLPWHRRPTVYWLIPPYALFTLAFGGSIVPKLNLIIDLVCQRYFAEQTMHDGHFMVAPVVLGGDNPQCKSPEVQQHVAAFTLVLNVLVGSLSAYTAPKIGSLSDRYGRKKLLALASFGGVMAEIVTICAARFPDVIHYRWLLLGFAFDGLAGSFTAGSVLSHSYTSDCTPPSKRGVAIGYLHSCLFSGLAFGPLIAGYFVKWTGSLLSVFYVTLGCHIFFILCVSFVIPESVSRRRQLLARERHAADVEKRDRRTRDRWFWSIFATPKYANLIASIRSANPFEPLKVLAPRGPENARVRRNLVLLALTDMVILGAAMSSGQVTLLYSEYIFGWGNFETSRFISLVSMVRVFVLLAIFPVVNYLFRTRPAANRRRVSGPIVESNAGADDLDVWILRFAIFSDVIGLAGYIFARTEALFVLSGVVTAFGGLGSATIQSMLSKHMPAERTGAVLGAVGLLHALSRIISPVVFNGLYAATVKTFPQAVFVALTSLFLVILVLSTMVRPHGEPPPPPLLFSFSFTSPLSLQQDLG</sequence>
<feature type="transmembrane region" description="Helical" evidence="6">
    <location>
        <begin position="387"/>
        <end position="410"/>
    </location>
</feature>
<dbReference type="InterPro" id="IPR036259">
    <property type="entry name" value="MFS_trans_sf"/>
</dbReference>
<dbReference type="PANTHER" id="PTHR23507:SF40">
    <property type="entry name" value="TETRACYCLINE-EFFLUX TRANSPORTER"/>
    <property type="match status" value="1"/>
</dbReference>
<feature type="transmembrane region" description="Helical" evidence="6">
    <location>
        <begin position="347"/>
        <end position="367"/>
    </location>
</feature>
<keyword evidence="3 6" id="KW-1133">Transmembrane helix</keyword>
<accession>A0A9P5CQU3</accession>
<feature type="transmembrane region" description="Helical" evidence="6">
    <location>
        <begin position="184"/>
        <end position="206"/>
    </location>
</feature>
<keyword evidence="4 6" id="KW-0472">Membrane</keyword>
<dbReference type="InterPro" id="IPR020846">
    <property type="entry name" value="MFS_dom"/>
</dbReference>
<feature type="transmembrane region" description="Helical" evidence="6">
    <location>
        <begin position="226"/>
        <end position="246"/>
    </location>
</feature>
<dbReference type="AlphaFoldDB" id="A0A9P5CQU3"/>
<name>A0A9P5CQU3_CRYP1</name>
<evidence type="ECO:0000313" key="8">
    <source>
        <dbReference type="EMBL" id="KAF3767568.1"/>
    </source>
</evidence>
<dbReference type="RefSeq" id="XP_040778529.1">
    <property type="nucleotide sequence ID" value="XM_040916938.1"/>
</dbReference>
<dbReference type="PANTHER" id="PTHR23507">
    <property type="entry name" value="ZGC:174356"/>
    <property type="match status" value="1"/>
</dbReference>
<dbReference type="Gene3D" id="1.20.1250.20">
    <property type="entry name" value="MFS general substrate transporter like domains"/>
    <property type="match status" value="1"/>
</dbReference>
<dbReference type="OrthoDB" id="3026777at2759"/>
<comment type="subcellular location">
    <subcellularLocation>
        <location evidence="1">Membrane</location>
        <topology evidence="1">Multi-pass membrane protein</topology>
    </subcellularLocation>
</comment>
<feature type="transmembrane region" description="Helical" evidence="6">
    <location>
        <begin position="463"/>
        <end position="484"/>
    </location>
</feature>
<feature type="transmembrane region" description="Helical" evidence="6">
    <location>
        <begin position="496"/>
        <end position="519"/>
    </location>
</feature>